<keyword evidence="2" id="KW-0547">Nucleotide-binding</keyword>
<keyword evidence="6" id="KW-1185">Reference proteome</keyword>
<dbReference type="PROSITE" id="PS50893">
    <property type="entry name" value="ABC_TRANSPORTER_2"/>
    <property type="match status" value="1"/>
</dbReference>
<dbReference type="InterPro" id="IPR017871">
    <property type="entry name" value="ABC_transporter-like_CS"/>
</dbReference>
<reference evidence="6" key="1">
    <citation type="journal article" date="2019" name="Int. J. Syst. Evol. Microbiol.">
        <title>The Global Catalogue of Microorganisms (GCM) 10K type strain sequencing project: providing services to taxonomists for standard genome sequencing and annotation.</title>
        <authorList>
            <consortium name="The Broad Institute Genomics Platform"/>
            <consortium name="The Broad Institute Genome Sequencing Center for Infectious Disease"/>
            <person name="Wu L."/>
            <person name="Ma J."/>
        </authorList>
    </citation>
    <scope>NUCLEOTIDE SEQUENCE [LARGE SCALE GENOMIC DNA]</scope>
    <source>
        <strain evidence="6">CCUG 55995</strain>
    </source>
</reference>
<keyword evidence="1" id="KW-0813">Transport</keyword>
<dbReference type="SUPFAM" id="SSF52540">
    <property type="entry name" value="P-loop containing nucleoside triphosphate hydrolases"/>
    <property type="match status" value="1"/>
</dbReference>
<evidence type="ECO:0000259" key="4">
    <source>
        <dbReference type="PROSITE" id="PS50893"/>
    </source>
</evidence>
<dbReference type="PANTHER" id="PTHR42711">
    <property type="entry name" value="ABC TRANSPORTER ATP-BINDING PROTEIN"/>
    <property type="match status" value="1"/>
</dbReference>
<evidence type="ECO:0000313" key="6">
    <source>
        <dbReference type="Proteomes" id="UP001595952"/>
    </source>
</evidence>
<protein>
    <submittedName>
        <fullName evidence="5">ATP-binding cassette domain-containing protein</fullName>
    </submittedName>
</protein>
<dbReference type="RefSeq" id="WP_380062600.1">
    <property type="nucleotide sequence ID" value="NZ_JBHSEI010000010.1"/>
</dbReference>
<keyword evidence="3 5" id="KW-0067">ATP-binding</keyword>
<dbReference type="InterPro" id="IPR003439">
    <property type="entry name" value="ABC_transporter-like_ATP-bd"/>
</dbReference>
<evidence type="ECO:0000313" key="5">
    <source>
        <dbReference type="EMBL" id="MFC4639616.1"/>
    </source>
</evidence>
<dbReference type="InterPro" id="IPR050763">
    <property type="entry name" value="ABC_transporter_ATP-binding"/>
</dbReference>
<organism evidence="5 6">
    <name type="scientific">Deinococcus hohokamensis</name>
    <dbReference type="NCBI Taxonomy" id="309883"/>
    <lineage>
        <taxon>Bacteria</taxon>
        <taxon>Thermotogati</taxon>
        <taxon>Deinococcota</taxon>
        <taxon>Deinococci</taxon>
        <taxon>Deinococcales</taxon>
        <taxon>Deinococcaceae</taxon>
        <taxon>Deinococcus</taxon>
    </lineage>
</organism>
<dbReference type="Pfam" id="PF00005">
    <property type="entry name" value="ABC_tran"/>
    <property type="match status" value="1"/>
</dbReference>
<proteinExistence type="predicted"/>
<gene>
    <name evidence="5" type="ORF">ACFO0D_14865</name>
</gene>
<dbReference type="Proteomes" id="UP001595952">
    <property type="component" value="Unassembled WGS sequence"/>
</dbReference>
<dbReference type="GO" id="GO:0005524">
    <property type="term" value="F:ATP binding"/>
    <property type="evidence" value="ECO:0007669"/>
    <property type="project" value="UniProtKB-KW"/>
</dbReference>
<feature type="domain" description="ABC transporter" evidence="4">
    <location>
        <begin position="13"/>
        <end position="246"/>
    </location>
</feature>
<dbReference type="EMBL" id="JBHSEI010000010">
    <property type="protein sequence ID" value="MFC4639616.1"/>
    <property type="molecule type" value="Genomic_DNA"/>
</dbReference>
<evidence type="ECO:0000256" key="1">
    <source>
        <dbReference type="ARBA" id="ARBA00022448"/>
    </source>
</evidence>
<evidence type="ECO:0000256" key="2">
    <source>
        <dbReference type="ARBA" id="ARBA00022741"/>
    </source>
</evidence>
<sequence>MIEVEHLHKTFEVRQGGLWRRTVRRHEAVRDLSFRVGAGEIVGYLGPNGAGKSTTIKVLTGLLVPDGGEVWVGGLVPWRDRRRHVARLGAVFGQRTTLWWDLPVRDSLDLLRHVYRVPAPRFRENLRAFTELLELGPFLQTPARALSLGQRMRADLAAALLHDPQLLFLDEPTVGLDVVAKERIREFVRHINAERGVTVLLTTHDLGDVERLARRVMIIDHGRLLYDGGLGQLQARYGSARELVVDFEVAPDQADVPGLELLEVQGVRARYAFSGAAAGPIAQVTAAAPVRDLTVREPDIEATVRRIYEGGLLQGALGQGA</sequence>
<dbReference type="SMART" id="SM00382">
    <property type="entry name" value="AAA"/>
    <property type="match status" value="1"/>
</dbReference>
<evidence type="ECO:0000256" key="3">
    <source>
        <dbReference type="ARBA" id="ARBA00022840"/>
    </source>
</evidence>
<dbReference type="InterPro" id="IPR027417">
    <property type="entry name" value="P-loop_NTPase"/>
</dbReference>
<name>A0ABV9IDF8_9DEIO</name>
<dbReference type="InterPro" id="IPR003593">
    <property type="entry name" value="AAA+_ATPase"/>
</dbReference>
<accession>A0ABV9IDF8</accession>
<dbReference type="PANTHER" id="PTHR42711:SF1">
    <property type="entry name" value="ABC-TRANSPORT PROTEIN, ATP-BINDING COMPONENT"/>
    <property type="match status" value="1"/>
</dbReference>
<dbReference type="PROSITE" id="PS00211">
    <property type="entry name" value="ABC_TRANSPORTER_1"/>
    <property type="match status" value="1"/>
</dbReference>
<dbReference type="Gene3D" id="3.40.50.300">
    <property type="entry name" value="P-loop containing nucleotide triphosphate hydrolases"/>
    <property type="match status" value="1"/>
</dbReference>
<comment type="caution">
    <text evidence="5">The sequence shown here is derived from an EMBL/GenBank/DDBJ whole genome shotgun (WGS) entry which is preliminary data.</text>
</comment>